<dbReference type="RefSeq" id="XP_055865619.1">
    <property type="nucleotide sequence ID" value="XM_056009644.1"/>
</dbReference>
<evidence type="ECO:0000313" key="8">
    <source>
        <dbReference type="RefSeq" id="XP_055865619.1"/>
    </source>
</evidence>
<organism evidence="7 8">
    <name type="scientific">Biomphalaria glabrata</name>
    <name type="common">Bloodfluke planorb</name>
    <name type="synonym">Freshwater snail</name>
    <dbReference type="NCBI Taxonomy" id="6526"/>
    <lineage>
        <taxon>Eukaryota</taxon>
        <taxon>Metazoa</taxon>
        <taxon>Spiralia</taxon>
        <taxon>Lophotrochozoa</taxon>
        <taxon>Mollusca</taxon>
        <taxon>Gastropoda</taxon>
        <taxon>Heterobranchia</taxon>
        <taxon>Euthyneura</taxon>
        <taxon>Panpulmonata</taxon>
        <taxon>Hygrophila</taxon>
        <taxon>Lymnaeoidea</taxon>
        <taxon>Planorbidae</taxon>
        <taxon>Biomphalaria</taxon>
    </lineage>
</organism>
<keyword evidence="3" id="KW-0732">Signal</keyword>
<dbReference type="Gene3D" id="3.10.100.10">
    <property type="entry name" value="Mannose-Binding Protein A, subunit A"/>
    <property type="match status" value="1"/>
</dbReference>
<dbReference type="GO" id="GO:0005615">
    <property type="term" value="C:extracellular space"/>
    <property type="evidence" value="ECO:0007669"/>
    <property type="project" value="TreeGrafter"/>
</dbReference>
<evidence type="ECO:0000256" key="4">
    <source>
        <dbReference type="ARBA" id="ARBA00022734"/>
    </source>
</evidence>
<dbReference type="PANTHER" id="PTHR22799">
    <property type="entry name" value="TETRANECTIN-RELATED"/>
    <property type="match status" value="1"/>
</dbReference>
<dbReference type="Proteomes" id="UP001165740">
    <property type="component" value="Chromosome 14"/>
</dbReference>
<dbReference type="InterPro" id="IPR016186">
    <property type="entry name" value="C-type_lectin-like/link_sf"/>
</dbReference>
<dbReference type="GO" id="GO:0008083">
    <property type="term" value="F:growth factor activity"/>
    <property type="evidence" value="ECO:0007669"/>
    <property type="project" value="TreeGrafter"/>
</dbReference>
<dbReference type="SMART" id="SM00034">
    <property type="entry name" value="CLECT"/>
    <property type="match status" value="1"/>
</dbReference>
<evidence type="ECO:0000256" key="2">
    <source>
        <dbReference type="ARBA" id="ARBA00022525"/>
    </source>
</evidence>
<evidence type="ECO:0000259" key="6">
    <source>
        <dbReference type="PROSITE" id="PS50041"/>
    </source>
</evidence>
<dbReference type="PROSITE" id="PS00615">
    <property type="entry name" value="C_TYPE_LECTIN_1"/>
    <property type="match status" value="1"/>
</dbReference>
<evidence type="ECO:0000256" key="3">
    <source>
        <dbReference type="ARBA" id="ARBA00022729"/>
    </source>
</evidence>
<dbReference type="SUPFAM" id="SSF56436">
    <property type="entry name" value="C-type lectin-like"/>
    <property type="match status" value="1"/>
</dbReference>
<proteinExistence type="predicted"/>
<feature type="domain" description="C-type lectin" evidence="6">
    <location>
        <begin position="61"/>
        <end position="183"/>
    </location>
</feature>
<dbReference type="InterPro" id="IPR018378">
    <property type="entry name" value="C-type_lectin_CS"/>
</dbReference>
<dbReference type="CDD" id="cd00037">
    <property type="entry name" value="CLECT"/>
    <property type="match status" value="1"/>
</dbReference>
<dbReference type="GO" id="GO:0030246">
    <property type="term" value="F:carbohydrate binding"/>
    <property type="evidence" value="ECO:0007669"/>
    <property type="project" value="UniProtKB-KW"/>
</dbReference>
<protein>
    <submittedName>
        <fullName evidence="8">Lectin BRA-3-like</fullName>
    </submittedName>
</protein>
<evidence type="ECO:0000256" key="1">
    <source>
        <dbReference type="ARBA" id="ARBA00004613"/>
    </source>
</evidence>
<dbReference type="PROSITE" id="PS50041">
    <property type="entry name" value="C_TYPE_LECTIN_2"/>
    <property type="match status" value="1"/>
</dbReference>
<dbReference type="AlphaFoldDB" id="A0A9W2YSM1"/>
<dbReference type="OrthoDB" id="6110379at2759"/>
<dbReference type="InterPro" id="IPR016187">
    <property type="entry name" value="CTDL_fold"/>
</dbReference>
<reference evidence="8" key="1">
    <citation type="submission" date="2025-08" db="UniProtKB">
        <authorList>
            <consortium name="RefSeq"/>
        </authorList>
    </citation>
    <scope>IDENTIFICATION</scope>
</reference>
<dbReference type="GeneID" id="106055194"/>
<comment type="subcellular location">
    <subcellularLocation>
        <location evidence="1">Secreted</location>
    </subcellularLocation>
</comment>
<keyword evidence="4" id="KW-0430">Lectin</keyword>
<dbReference type="Pfam" id="PF00059">
    <property type="entry name" value="Lectin_C"/>
    <property type="match status" value="1"/>
</dbReference>
<dbReference type="PANTHER" id="PTHR22799:SF1">
    <property type="entry name" value="C-TYPE LECTIN DOMAIN FAMILY 11 MEMBER A"/>
    <property type="match status" value="1"/>
</dbReference>
<sequence>MANPPSFCQSHLYDSVLAELTSDQELQAVDNLMQIVYKNSDKDSRHDSGSCLQESSDTIFIDGKCVKVFTNIFLTWSNAQNFCRQTFYNGTLVEPVNELEMRAVKALAKSLVYIEYTWIGANDLIFEGSFVWTSDERNASLTSYWDQAQPDNYGNQDCVALWRSHNFNLDDWFCETAMSFMCQTEKKR</sequence>
<accession>A0A9W2YSM1</accession>
<gene>
    <name evidence="8" type="primary">LOC106055194</name>
</gene>
<keyword evidence="7" id="KW-1185">Reference proteome</keyword>
<keyword evidence="5" id="KW-1015">Disulfide bond</keyword>
<evidence type="ECO:0000313" key="7">
    <source>
        <dbReference type="Proteomes" id="UP001165740"/>
    </source>
</evidence>
<name>A0A9W2YSM1_BIOGL</name>
<dbReference type="InterPro" id="IPR051663">
    <property type="entry name" value="CLec_Tetranectin-domain"/>
</dbReference>
<keyword evidence="2" id="KW-0964">Secreted</keyword>
<evidence type="ECO:0000256" key="5">
    <source>
        <dbReference type="ARBA" id="ARBA00023157"/>
    </source>
</evidence>
<dbReference type="InterPro" id="IPR001304">
    <property type="entry name" value="C-type_lectin-like"/>
</dbReference>